<organism evidence="2 4">
    <name type="scientific">Frankliniella occidentalis</name>
    <name type="common">Western flower thrips</name>
    <name type="synonym">Euthrips occidentalis</name>
    <dbReference type="NCBI Taxonomy" id="133901"/>
    <lineage>
        <taxon>Eukaryota</taxon>
        <taxon>Metazoa</taxon>
        <taxon>Ecdysozoa</taxon>
        <taxon>Arthropoda</taxon>
        <taxon>Hexapoda</taxon>
        <taxon>Insecta</taxon>
        <taxon>Pterygota</taxon>
        <taxon>Neoptera</taxon>
        <taxon>Paraneoptera</taxon>
        <taxon>Thysanoptera</taxon>
        <taxon>Terebrantia</taxon>
        <taxon>Thripoidea</taxon>
        <taxon>Thripidae</taxon>
        <taxon>Frankliniella</taxon>
    </lineage>
</organism>
<evidence type="ECO:0000256" key="1">
    <source>
        <dbReference type="SAM" id="MobiDB-lite"/>
    </source>
</evidence>
<protein>
    <submittedName>
        <fullName evidence="3">Skin secretory protein xP2-like isoform X3</fullName>
    </submittedName>
    <submittedName>
        <fullName evidence="4">Skin secretory protein xP2-like isoform X4</fullName>
    </submittedName>
</protein>
<feature type="compositionally biased region" description="Polar residues" evidence="1">
    <location>
        <begin position="194"/>
        <end position="332"/>
    </location>
</feature>
<dbReference type="Proteomes" id="UP000504606">
    <property type="component" value="Unplaced"/>
</dbReference>
<evidence type="ECO:0000313" key="4">
    <source>
        <dbReference type="RefSeq" id="XP_052133555.1"/>
    </source>
</evidence>
<proteinExistence type="predicted"/>
<dbReference type="RefSeq" id="XP_052133554.1">
    <property type="nucleotide sequence ID" value="XM_052277594.1"/>
</dbReference>
<reference evidence="3 4" key="1">
    <citation type="submission" date="2025-04" db="UniProtKB">
        <authorList>
            <consortium name="RefSeq"/>
        </authorList>
    </citation>
    <scope>IDENTIFICATION</scope>
    <source>
        <tissue evidence="3 4">Whole organism</tissue>
    </source>
</reference>
<feature type="region of interest" description="Disordered" evidence="1">
    <location>
        <begin position="159"/>
        <end position="357"/>
    </location>
</feature>
<dbReference type="GeneID" id="113216395"/>
<feature type="region of interest" description="Disordered" evidence="1">
    <location>
        <begin position="108"/>
        <end position="143"/>
    </location>
</feature>
<keyword evidence="2" id="KW-1185">Reference proteome</keyword>
<dbReference type="RefSeq" id="XP_052133555.1">
    <property type="nucleotide sequence ID" value="XM_052277595.1"/>
</dbReference>
<dbReference type="AlphaFoldDB" id="A0A9C6XCQ9"/>
<accession>A0A9C6XCQ9</accession>
<name>A0A9C6XCQ9_FRAOC</name>
<gene>
    <name evidence="3 4" type="primary">LOC113216395</name>
</gene>
<feature type="compositionally biased region" description="Gly residues" evidence="1">
    <location>
        <begin position="126"/>
        <end position="142"/>
    </location>
</feature>
<evidence type="ECO:0000313" key="2">
    <source>
        <dbReference type="Proteomes" id="UP000504606"/>
    </source>
</evidence>
<sequence>MPHPGLRRAIAFGRGLVQPRTHSMVGAAGGASLCCALLLVTATWAARVKAPCLEGREGRTRSEIILNDWACANKCGGGRGPQRGSNAARDRGGARHCDLCCASSNAATGRGAACGKSRGDATTAGPKGGRGDNAGGGQGGRGDNTVHIVIEVVAGKNVAARPGQPGGKAGQAQGDATPSAAKPGTEAASGGQGSVSAPGQEQGSTPAPGQEQGSTPVPGQEQSSTPAPGQEQVSTPAPGQEQGSTPVPGQEQGSTPVPGQEQSSTPAPGQEQGSTPAPGQEQGSTPAPGQEQGSTPAPGQEQGSTPAPGQEQSSTAPGQEQGSTPAPGQEQGSDYYFELEVKEEGMGEGSSTPLFSL</sequence>
<evidence type="ECO:0000313" key="3">
    <source>
        <dbReference type="RefSeq" id="XP_052133554.1"/>
    </source>
</evidence>